<dbReference type="InterPro" id="IPR034294">
    <property type="entry name" value="Aquaporin_transptr"/>
</dbReference>
<comment type="subcellular location">
    <subcellularLocation>
        <location evidence="1">Membrane</location>
        <topology evidence="1">Multi-pass membrane protein</topology>
    </subcellularLocation>
</comment>
<feature type="transmembrane region" description="Helical" evidence="8">
    <location>
        <begin position="20"/>
        <end position="36"/>
    </location>
</feature>
<sequence>MDELKIQEHFVAFLGKLADPTMFLFFAFAGTEVANIRSDSQGSNSTTGESTGFNLAFLIYISLSFGFSLIVSAWVFFQINDGLFNPAVTLRIVMVKATIVINRICPLAAQMTSATIGSTVVRYLFLKWFDIHTTLGGGASLAQ</sequence>
<dbReference type="PANTHER" id="PTHR19139:SF283">
    <property type="entry name" value="AQUAPORIN"/>
    <property type="match status" value="1"/>
</dbReference>
<organism evidence="9 10">
    <name type="scientific">Clonostachys solani</name>
    <dbReference type="NCBI Taxonomy" id="160281"/>
    <lineage>
        <taxon>Eukaryota</taxon>
        <taxon>Fungi</taxon>
        <taxon>Dikarya</taxon>
        <taxon>Ascomycota</taxon>
        <taxon>Pezizomycotina</taxon>
        <taxon>Sordariomycetes</taxon>
        <taxon>Hypocreomycetidae</taxon>
        <taxon>Hypocreales</taxon>
        <taxon>Bionectriaceae</taxon>
        <taxon>Clonostachys</taxon>
    </lineage>
</organism>
<dbReference type="Gene3D" id="1.20.1080.10">
    <property type="entry name" value="Glycerol uptake facilitator protein"/>
    <property type="match status" value="1"/>
</dbReference>
<feature type="transmembrane region" description="Helical" evidence="8">
    <location>
        <begin position="57"/>
        <end position="77"/>
    </location>
</feature>
<evidence type="ECO:0000313" key="9">
    <source>
        <dbReference type="EMBL" id="CAH0046173.1"/>
    </source>
</evidence>
<name>A0A9N9YZA8_9HYPO</name>
<reference evidence="10" key="1">
    <citation type="submission" date="2019-06" db="EMBL/GenBank/DDBJ databases">
        <authorList>
            <person name="Broberg M."/>
        </authorList>
    </citation>
    <scope>NUCLEOTIDE SEQUENCE [LARGE SCALE GENOMIC DNA]</scope>
</reference>
<evidence type="ECO:0000256" key="6">
    <source>
        <dbReference type="ARBA" id="ARBA00023136"/>
    </source>
</evidence>
<dbReference type="Pfam" id="PF00230">
    <property type="entry name" value="MIP"/>
    <property type="match status" value="1"/>
</dbReference>
<comment type="catalytic activity">
    <reaction evidence="7">
        <text>H2O(in) = H2O(out)</text>
        <dbReference type="Rhea" id="RHEA:29667"/>
        <dbReference type="ChEBI" id="CHEBI:15377"/>
    </reaction>
</comment>
<evidence type="ECO:0000256" key="1">
    <source>
        <dbReference type="ARBA" id="ARBA00004141"/>
    </source>
</evidence>
<dbReference type="GO" id="GO:0015250">
    <property type="term" value="F:water channel activity"/>
    <property type="evidence" value="ECO:0007669"/>
    <property type="project" value="TreeGrafter"/>
</dbReference>
<proteinExistence type="inferred from homology"/>
<dbReference type="InterPro" id="IPR000425">
    <property type="entry name" value="MIP"/>
</dbReference>
<keyword evidence="5 8" id="KW-1133">Transmembrane helix</keyword>
<comment type="caution">
    <text evidence="9">The sequence shown here is derived from an EMBL/GenBank/DDBJ whole genome shotgun (WGS) entry which is preliminary data.</text>
</comment>
<evidence type="ECO:0000256" key="5">
    <source>
        <dbReference type="ARBA" id="ARBA00022989"/>
    </source>
</evidence>
<accession>A0A9N9YZA8</accession>
<reference evidence="9 10" key="2">
    <citation type="submission" date="2021-10" db="EMBL/GenBank/DDBJ databases">
        <authorList>
            <person name="Piombo E."/>
        </authorList>
    </citation>
    <scope>NUCLEOTIDE SEQUENCE [LARGE SCALE GENOMIC DNA]</scope>
</reference>
<evidence type="ECO:0000256" key="2">
    <source>
        <dbReference type="ARBA" id="ARBA00006175"/>
    </source>
</evidence>
<dbReference type="EMBL" id="CABFOC020000014">
    <property type="protein sequence ID" value="CAH0046173.1"/>
    <property type="molecule type" value="Genomic_DNA"/>
</dbReference>
<keyword evidence="10" id="KW-1185">Reference proteome</keyword>
<evidence type="ECO:0000256" key="4">
    <source>
        <dbReference type="ARBA" id="ARBA00022737"/>
    </source>
</evidence>
<dbReference type="Proteomes" id="UP000775872">
    <property type="component" value="Unassembled WGS sequence"/>
</dbReference>
<dbReference type="OrthoDB" id="3222at2759"/>
<dbReference type="PANTHER" id="PTHR19139">
    <property type="entry name" value="AQUAPORIN TRANSPORTER"/>
    <property type="match status" value="1"/>
</dbReference>
<gene>
    <name evidence="9" type="ORF">CSOL1703_00011901</name>
</gene>
<dbReference type="InterPro" id="IPR023271">
    <property type="entry name" value="Aquaporin-like"/>
</dbReference>
<dbReference type="GO" id="GO:0005886">
    <property type="term" value="C:plasma membrane"/>
    <property type="evidence" value="ECO:0007669"/>
    <property type="project" value="TreeGrafter"/>
</dbReference>
<keyword evidence="3 8" id="KW-0812">Transmembrane</keyword>
<dbReference type="AlphaFoldDB" id="A0A9N9YZA8"/>
<evidence type="ECO:0000256" key="3">
    <source>
        <dbReference type="ARBA" id="ARBA00022692"/>
    </source>
</evidence>
<keyword evidence="6 8" id="KW-0472">Membrane</keyword>
<evidence type="ECO:0000256" key="7">
    <source>
        <dbReference type="ARBA" id="ARBA00034651"/>
    </source>
</evidence>
<dbReference type="SUPFAM" id="SSF81338">
    <property type="entry name" value="Aquaporin-like"/>
    <property type="match status" value="1"/>
</dbReference>
<comment type="similarity">
    <text evidence="2">Belongs to the MIP/aquaporin (TC 1.A.8) family.</text>
</comment>
<evidence type="ECO:0000256" key="8">
    <source>
        <dbReference type="SAM" id="Phobius"/>
    </source>
</evidence>
<protein>
    <submittedName>
        <fullName evidence="9">Uncharacterized protein</fullName>
    </submittedName>
</protein>
<evidence type="ECO:0000313" key="10">
    <source>
        <dbReference type="Proteomes" id="UP000775872"/>
    </source>
</evidence>
<keyword evidence="4" id="KW-0677">Repeat</keyword>